<organism evidence="2 3">
    <name type="scientific">Actinomadura darangshiensis</name>
    <dbReference type="NCBI Taxonomy" id="705336"/>
    <lineage>
        <taxon>Bacteria</taxon>
        <taxon>Bacillati</taxon>
        <taxon>Actinomycetota</taxon>
        <taxon>Actinomycetes</taxon>
        <taxon>Streptosporangiales</taxon>
        <taxon>Thermomonosporaceae</taxon>
        <taxon>Actinomadura</taxon>
    </lineage>
</organism>
<feature type="transmembrane region" description="Helical" evidence="1">
    <location>
        <begin position="181"/>
        <end position="201"/>
    </location>
</feature>
<feature type="transmembrane region" description="Helical" evidence="1">
    <location>
        <begin position="149"/>
        <end position="169"/>
    </location>
</feature>
<sequence>MAQPSLAGILRSRIATVLALLAGLAAVALTAYFVATEAPDGTRDLDAYNAAPRCPAAPSKPSECRWTQKFTVSEIHLTHKRGKLDRAILTDTDGGEWETAYVNRRPVLTDLTKGDRITGTIWRGRVTAIAAGGESQDTDAAPDDLRTRYLIGALLVIPPALLISAACVWRLSRRAPTPGMAAALGLAIALFFAGLFVPFLARAAGERLWAVAAIWLPLAAVLTIAARIYVVRQRARPQTASPREAIP</sequence>
<keyword evidence="1" id="KW-0472">Membrane</keyword>
<accession>A0A4R5B6R5</accession>
<dbReference type="Proteomes" id="UP000295578">
    <property type="component" value="Unassembled WGS sequence"/>
</dbReference>
<dbReference type="AlphaFoldDB" id="A0A4R5B6R5"/>
<keyword evidence="3" id="KW-1185">Reference proteome</keyword>
<comment type="caution">
    <text evidence="2">The sequence shown here is derived from an EMBL/GenBank/DDBJ whole genome shotgun (WGS) entry which is preliminary data.</text>
</comment>
<gene>
    <name evidence="2" type="ORF">E1293_20495</name>
</gene>
<evidence type="ECO:0000313" key="2">
    <source>
        <dbReference type="EMBL" id="TDD80569.1"/>
    </source>
</evidence>
<evidence type="ECO:0000256" key="1">
    <source>
        <dbReference type="SAM" id="Phobius"/>
    </source>
</evidence>
<dbReference type="OrthoDB" id="4239081at2"/>
<evidence type="ECO:0000313" key="3">
    <source>
        <dbReference type="Proteomes" id="UP000295578"/>
    </source>
</evidence>
<keyword evidence="1" id="KW-1133">Transmembrane helix</keyword>
<keyword evidence="1" id="KW-0812">Transmembrane</keyword>
<name>A0A4R5B6R5_9ACTN</name>
<dbReference type="EMBL" id="SMKY01000090">
    <property type="protein sequence ID" value="TDD80569.1"/>
    <property type="molecule type" value="Genomic_DNA"/>
</dbReference>
<protein>
    <submittedName>
        <fullName evidence="2">Uncharacterized protein</fullName>
    </submittedName>
</protein>
<feature type="transmembrane region" description="Helical" evidence="1">
    <location>
        <begin position="12"/>
        <end position="35"/>
    </location>
</feature>
<reference evidence="2 3" key="1">
    <citation type="submission" date="2019-03" db="EMBL/GenBank/DDBJ databases">
        <title>Draft genome sequences of novel Actinobacteria.</title>
        <authorList>
            <person name="Sahin N."/>
            <person name="Ay H."/>
            <person name="Saygin H."/>
        </authorList>
    </citation>
    <scope>NUCLEOTIDE SEQUENCE [LARGE SCALE GENOMIC DNA]</scope>
    <source>
        <strain evidence="2 3">DSM 45941</strain>
    </source>
</reference>
<feature type="transmembrane region" description="Helical" evidence="1">
    <location>
        <begin position="207"/>
        <end position="230"/>
    </location>
</feature>
<proteinExistence type="predicted"/>
<dbReference type="RefSeq" id="WP_132199048.1">
    <property type="nucleotide sequence ID" value="NZ_SMKY01000090.1"/>
</dbReference>